<dbReference type="EMBL" id="GG738845">
    <property type="protein sequence ID" value="EFC50602.1"/>
    <property type="molecule type" value="Genomic_DNA"/>
</dbReference>
<evidence type="ECO:0000256" key="4">
    <source>
        <dbReference type="ARBA" id="ARBA00023242"/>
    </source>
</evidence>
<evidence type="ECO:0000313" key="6">
    <source>
        <dbReference type="EMBL" id="EFC50602.1"/>
    </source>
</evidence>
<dbReference type="InterPro" id="IPR007811">
    <property type="entry name" value="RPC4"/>
</dbReference>
<sequence length="396" mass="43187">MSDDPNQPPKKAVVYDASRLLSHKPPSSTSSSSSTTPNTSSTSSTTTISGNIGSSSTTTTTTGGGRLPSILAPRNIEKPTQHFKSSSGMTFTPNLKPKQIKTEDSTKTDGIDLDVFMGQASNQTGKRKPPYNNTKPNTKAIMNKNTFNLVTGIVPMPSSSFMELGGLDSTQSSSSSGANLKASGFGGDEDDDDDDEMMKDLLKERKNLFSGVKQAPIVLPFNEEAYLRAEAQRQATTDRQATEDSIDEVQQNLFKNNIDSLMSEDKLFFIQLPSKIPYMDAAERKRQQAQEKKVVSTSVDDAENIWTQPFENTLDKVPNGLIGEMVVYKSGKVKLKLGDVLLDVFPGSEFSFPEHVACVDATDKEKGQCHILGNIAKRFSCVPDVDYLLRKEGSNN</sequence>
<evidence type="ECO:0000256" key="1">
    <source>
        <dbReference type="ARBA" id="ARBA00004123"/>
    </source>
</evidence>
<feature type="region of interest" description="Disordered" evidence="5">
    <location>
        <begin position="165"/>
        <end position="195"/>
    </location>
</feature>
<comment type="subcellular location">
    <subcellularLocation>
        <location evidence="1">Nucleus</location>
    </subcellularLocation>
</comment>
<evidence type="ECO:0000256" key="3">
    <source>
        <dbReference type="ARBA" id="ARBA00023163"/>
    </source>
</evidence>
<dbReference type="Proteomes" id="UP000006671">
    <property type="component" value="Unassembled WGS sequence"/>
</dbReference>
<organism evidence="7">
    <name type="scientific">Naegleria gruberi</name>
    <name type="common">Amoeba</name>
    <dbReference type="NCBI Taxonomy" id="5762"/>
    <lineage>
        <taxon>Eukaryota</taxon>
        <taxon>Discoba</taxon>
        <taxon>Heterolobosea</taxon>
        <taxon>Tetramitia</taxon>
        <taxon>Eutetramitia</taxon>
        <taxon>Vahlkampfiidae</taxon>
        <taxon>Naegleria</taxon>
    </lineage>
</organism>
<reference evidence="6 7" key="1">
    <citation type="journal article" date="2010" name="Cell">
        <title>The genome of Naegleria gruberi illuminates early eukaryotic versatility.</title>
        <authorList>
            <person name="Fritz-Laylin L.K."/>
            <person name="Prochnik S.E."/>
            <person name="Ginger M.L."/>
            <person name="Dacks J.B."/>
            <person name="Carpenter M.L."/>
            <person name="Field M.C."/>
            <person name="Kuo A."/>
            <person name="Paredez A."/>
            <person name="Chapman J."/>
            <person name="Pham J."/>
            <person name="Shu S."/>
            <person name="Neupane R."/>
            <person name="Cipriano M."/>
            <person name="Mancuso J."/>
            <person name="Tu H."/>
            <person name="Salamov A."/>
            <person name="Lindquist E."/>
            <person name="Shapiro H."/>
            <person name="Lucas S."/>
            <person name="Grigoriev I.V."/>
            <person name="Cande W.Z."/>
            <person name="Fulton C."/>
            <person name="Rokhsar D.S."/>
            <person name="Dawson S.C."/>
        </authorList>
    </citation>
    <scope>NUCLEOTIDE SEQUENCE [LARGE SCALE GENOMIC DNA]</scope>
    <source>
        <strain evidence="6 7">NEG-M</strain>
    </source>
</reference>
<dbReference type="eggNOG" id="KOG3122">
    <property type="taxonomic scope" value="Eukaryota"/>
</dbReference>
<dbReference type="OMA" id="WTQPFEN"/>
<dbReference type="Pfam" id="PF05132">
    <property type="entry name" value="RNA_pol_Rpc4"/>
    <property type="match status" value="1"/>
</dbReference>
<name>D2UXB2_NAEGR</name>
<keyword evidence="7" id="KW-1185">Reference proteome</keyword>
<dbReference type="PANTHER" id="PTHR13408">
    <property type="entry name" value="DNA-DIRECTED RNA POLYMERASE III"/>
    <property type="match status" value="1"/>
</dbReference>
<keyword evidence="2 6" id="KW-0240">DNA-directed RNA polymerase</keyword>
<dbReference type="VEuPathDB" id="AmoebaDB:NAEGRDRAFT_77856"/>
<dbReference type="STRING" id="5762.D2UXB2"/>
<evidence type="ECO:0000313" key="7">
    <source>
        <dbReference type="Proteomes" id="UP000006671"/>
    </source>
</evidence>
<feature type="compositionally biased region" description="Polar residues" evidence="5">
    <location>
        <begin position="82"/>
        <end position="93"/>
    </location>
</feature>
<dbReference type="GeneID" id="8849506"/>
<protein>
    <submittedName>
        <fullName evidence="6">DNA-directed RNA polymerase III RPC4, polypeptide D</fullName>
    </submittedName>
</protein>
<accession>D2UXB2</accession>
<dbReference type="GO" id="GO:0042797">
    <property type="term" value="P:tRNA transcription by RNA polymerase III"/>
    <property type="evidence" value="ECO:0007669"/>
    <property type="project" value="TreeGrafter"/>
</dbReference>
<evidence type="ECO:0000256" key="2">
    <source>
        <dbReference type="ARBA" id="ARBA00022478"/>
    </source>
</evidence>
<dbReference type="KEGG" id="ngr:NAEGRDRAFT_77856"/>
<dbReference type="GO" id="GO:0003677">
    <property type="term" value="F:DNA binding"/>
    <property type="evidence" value="ECO:0007669"/>
    <property type="project" value="InterPro"/>
</dbReference>
<feature type="compositionally biased region" description="Low complexity" evidence="5">
    <location>
        <begin position="26"/>
        <end position="61"/>
    </location>
</feature>
<gene>
    <name evidence="6" type="ORF">NAEGRDRAFT_77856</name>
</gene>
<feature type="region of interest" description="Disordered" evidence="5">
    <location>
        <begin position="1"/>
        <end position="105"/>
    </location>
</feature>
<dbReference type="InParanoid" id="D2UXB2"/>
<keyword evidence="4" id="KW-0539">Nucleus</keyword>
<keyword evidence="3" id="KW-0804">Transcription</keyword>
<dbReference type="PANTHER" id="PTHR13408:SF0">
    <property type="entry name" value="DNA-DIRECTED RNA POLYMERASE III SUBUNIT RPC4"/>
    <property type="match status" value="1"/>
</dbReference>
<dbReference type="OrthoDB" id="5836119at2759"/>
<proteinExistence type="predicted"/>
<dbReference type="AlphaFoldDB" id="D2UXB2"/>
<dbReference type="GO" id="GO:0005666">
    <property type="term" value="C:RNA polymerase III complex"/>
    <property type="evidence" value="ECO:0007669"/>
    <property type="project" value="InterPro"/>
</dbReference>
<dbReference type="RefSeq" id="XP_002683346.1">
    <property type="nucleotide sequence ID" value="XM_002683300.1"/>
</dbReference>
<evidence type="ECO:0000256" key="5">
    <source>
        <dbReference type="SAM" id="MobiDB-lite"/>
    </source>
</evidence>